<dbReference type="SUPFAM" id="SSF58104">
    <property type="entry name" value="Methyl-accepting chemotaxis protein (MCP) signaling domain"/>
    <property type="match status" value="1"/>
</dbReference>
<gene>
    <name evidence="7" type="ORF">GGR47_003712</name>
</gene>
<dbReference type="InterPro" id="IPR050903">
    <property type="entry name" value="Bact_Chemotaxis_MeTrfase"/>
</dbReference>
<keyword evidence="1" id="KW-0472">Membrane</keyword>
<dbReference type="PANTHER" id="PTHR24422:SF10">
    <property type="entry name" value="CHEMOTAXIS PROTEIN METHYLTRANSFERASE 2"/>
    <property type="match status" value="1"/>
</dbReference>
<feature type="transmembrane region" description="Helical" evidence="1">
    <location>
        <begin position="49"/>
        <end position="72"/>
    </location>
</feature>
<dbReference type="InterPro" id="IPR004090">
    <property type="entry name" value="Chemotax_Me-accpt_rcpt"/>
</dbReference>
<dbReference type="Gene3D" id="6.10.250.3200">
    <property type="match status" value="1"/>
</dbReference>
<dbReference type="SMART" id="SM00091">
    <property type="entry name" value="PAS"/>
    <property type="match status" value="4"/>
</dbReference>
<dbReference type="Pfam" id="PF08448">
    <property type="entry name" value="PAS_4"/>
    <property type="match status" value="1"/>
</dbReference>
<dbReference type="GO" id="GO:0004888">
    <property type="term" value="F:transmembrane signaling receptor activity"/>
    <property type="evidence" value="ECO:0007669"/>
    <property type="project" value="InterPro"/>
</dbReference>
<dbReference type="PANTHER" id="PTHR24422">
    <property type="entry name" value="CHEMOTAXIS PROTEIN METHYLTRANSFERASE"/>
    <property type="match status" value="1"/>
</dbReference>
<dbReference type="InterPro" id="IPR000014">
    <property type="entry name" value="PAS"/>
</dbReference>
<dbReference type="GO" id="GO:0016020">
    <property type="term" value="C:membrane"/>
    <property type="evidence" value="ECO:0007669"/>
    <property type="project" value="UniProtKB-UniRule"/>
</dbReference>
<feature type="domain" description="PAC" evidence="5">
    <location>
        <begin position="322"/>
        <end position="374"/>
    </location>
</feature>
<name>A0AAW3TZ20_9SPHN</name>
<evidence type="ECO:0000313" key="7">
    <source>
        <dbReference type="EMBL" id="MBB3877444.1"/>
    </source>
</evidence>
<evidence type="ECO:0000256" key="1">
    <source>
        <dbReference type="PROSITE-ProRule" id="PRU00244"/>
    </source>
</evidence>
<keyword evidence="1" id="KW-1133">Transmembrane helix</keyword>
<dbReference type="PROSITE" id="PS50113">
    <property type="entry name" value="PAC"/>
    <property type="match status" value="5"/>
</dbReference>
<feature type="transmembrane region" description="Helical" evidence="1">
    <location>
        <begin position="112"/>
        <end position="136"/>
    </location>
</feature>
<dbReference type="InterPro" id="IPR001610">
    <property type="entry name" value="PAC"/>
</dbReference>
<organism evidence="7 8">
    <name type="scientific">Sphingomonas aquatilis</name>
    <dbReference type="NCBI Taxonomy" id="93063"/>
    <lineage>
        <taxon>Bacteria</taxon>
        <taxon>Pseudomonadati</taxon>
        <taxon>Pseudomonadota</taxon>
        <taxon>Alphaproteobacteria</taxon>
        <taxon>Sphingomonadales</taxon>
        <taxon>Sphingomonadaceae</taxon>
        <taxon>Sphingomonas</taxon>
    </lineage>
</organism>
<dbReference type="Pfam" id="PF08447">
    <property type="entry name" value="PAS_3"/>
    <property type="match status" value="4"/>
</dbReference>
<dbReference type="Proteomes" id="UP000528945">
    <property type="component" value="Unassembled WGS sequence"/>
</dbReference>
<dbReference type="InterPro" id="IPR004089">
    <property type="entry name" value="MCPsignal_dom"/>
</dbReference>
<feature type="domain" description="Methyl-accepting transducer" evidence="3">
    <location>
        <begin position="879"/>
        <end position="957"/>
    </location>
</feature>
<sequence>MFDVFFCLTHQHNKWLVALAALVCIAATGSVVFLLRHLGAAPARERSRWLLGAAFASGTGIWATHFIAMLGYDPGIVVGYLPGRTLASLAIAIVVTWAGLRTCVLRQDRIGYVVGAAMVGSGISAMHYLGMSAVLFPGTFRFSSVLIVASVVLAVLPVAPALYLSIARRGMGTGTAAAALLTLAILLLHFTGMAAISAVIPGSAAGTGGIVLSPDLMAPLIAVAALAVLVVTVGAAKARAVLALRARGTTDAGWAALVRSSLVAEFDLDGTVRWANESFLDTLGYRLDEIAGLPDRTHDMGVRAPGSSDPAFWAKLAAGEHQTGEYRRAAKDGRVVWLQSTYTPVLDEKGRPIRVLEVATDVTVSKLAAADSAARLAALDRSQAVIEFATDGTVLEANDVFLRLTGYARDEVVGRHHRIFCDPAYAGTAHYAAFWAKLGRGEFDVGTYRRVGKDGRELWFRATYNPVLDPDGCPVRIVKFASDMTESRQRNAEFEALTLAMRRSALTIELAPDGIILATSNGYLKALGYAPEDVAGEHHRILCPPDLASSAAYAAAWETLGRGEHMTGVFKRRDREGRDLWFQATYNPVLDADGRVVKIVGFATDVTDAKLRSAEFEARSKAMDRSQAVVELGLDGTILEANQNFLDALGYSRAEVIGRHHRLLCDPDYARSPDYAAFWRKLAGGAFDAGLYRRIGKDGRDVWLQATYNPILDPDGRPLKIVKFATDITEARERDAEFAGRDAAVDRSQAVIEFDLNGLILSANRNAQTMLGYDSEALVGQHHRMLCDAAEARSAVYTRLWERLSRGEFDAGRYRRIGHDGREIWIQASYNPILDADGRPRKVVKIATDITRQVLLEREAEHRLAESEAMQRSLDLRRQALQDTVAELDTIVTAIGGIAAQTNLLALNASIEAARAGEAVRGFTVVASEVKKLANDTRVATERATAMIGARRASNDG</sequence>
<feature type="domain" description="PAS" evidence="4">
    <location>
        <begin position="751"/>
        <end position="781"/>
    </location>
</feature>
<dbReference type="NCBIfam" id="TIGR00229">
    <property type="entry name" value="sensory_box"/>
    <property type="match status" value="5"/>
</dbReference>
<dbReference type="SMART" id="SM00086">
    <property type="entry name" value="PAC"/>
    <property type="match status" value="5"/>
</dbReference>
<accession>A0AAW3TZ20</accession>
<dbReference type="InterPro" id="IPR005330">
    <property type="entry name" value="MHYT_dom"/>
</dbReference>
<keyword evidence="8" id="KW-1185">Reference proteome</keyword>
<feature type="domain" description="PAS" evidence="4">
    <location>
        <begin position="635"/>
        <end position="659"/>
    </location>
</feature>
<feature type="domain" description="PAC" evidence="5">
    <location>
        <begin position="810"/>
        <end position="862"/>
    </location>
</feature>
<reference evidence="7 8" key="1">
    <citation type="submission" date="2020-08" db="EMBL/GenBank/DDBJ databases">
        <title>Genomic Encyclopedia of Type Strains, Phase IV (KMG-IV): sequencing the most valuable type-strain genomes for metagenomic binning, comparative biology and taxonomic classification.</title>
        <authorList>
            <person name="Goeker M."/>
        </authorList>
    </citation>
    <scope>NUCLEOTIDE SEQUENCE [LARGE SCALE GENOMIC DNA]</scope>
    <source>
        <strain evidence="7 8">DSM 15581</strain>
    </source>
</reference>
<evidence type="ECO:0000259" key="3">
    <source>
        <dbReference type="PROSITE" id="PS50111"/>
    </source>
</evidence>
<feature type="transmembrane region" description="Helical" evidence="1">
    <location>
        <begin position="142"/>
        <end position="164"/>
    </location>
</feature>
<dbReference type="Pfam" id="PF03707">
    <property type="entry name" value="MHYT"/>
    <property type="match status" value="2"/>
</dbReference>
<feature type="domain" description="PAS" evidence="4">
    <location>
        <begin position="267"/>
        <end position="292"/>
    </location>
</feature>
<dbReference type="RefSeq" id="WP_307724551.1">
    <property type="nucleotide sequence ID" value="NZ_JACIDB010000017.1"/>
</dbReference>
<feature type="domain" description="PAS" evidence="4">
    <location>
        <begin position="391"/>
        <end position="415"/>
    </location>
</feature>
<feature type="domain" description="PAC" evidence="5">
    <location>
        <begin position="441"/>
        <end position="496"/>
    </location>
</feature>
<proteinExistence type="predicted"/>
<dbReference type="EMBL" id="JACIDB010000017">
    <property type="protein sequence ID" value="MBB3877444.1"/>
    <property type="molecule type" value="Genomic_DNA"/>
</dbReference>
<dbReference type="GO" id="GO:0007165">
    <property type="term" value="P:signal transduction"/>
    <property type="evidence" value="ECO:0007669"/>
    <property type="project" value="UniProtKB-KW"/>
</dbReference>
<dbReference type="InterPro" id="IPR000700">
    <property type="entry name" value="PAS-assoc_C"/>
</dbReference>
<feature type="domain" description="PAC" evidence="5">
    <location>
        <begin position="566"/>
        <end position="618"/>
    </location>
</feature>
<dbReference type="InterPro" id="IPR013655">
    <property type="entry name" value="PAS_fold_3"/>
</dbReference>
<feature type="domain" description="PAC" evidence="5">
    <location>
        <begin position="685"/>
        <end position="740"/>
    </location>
</feature>
<dbReference type="PROSITE" id="PS50111">
    <property type="entry name" value="CHEMOTAXIS_TRANSDUC_2"/>
    <property type="match status" value="1"/>
</dbReference>
<dbReference type="PROSITE" id="PS50112">
    <property type="entry name" value="PAS"/>
    <property type="match status" value="4"/>
</dbReference>
<feature type="transmembrane region" description="Helical" evidence="1">
    <location>
        <begin position="15"/>
        <end position="37"/>
    </location>
</feature>
<feature type="transmembrane region" description="Helical" evidence="1">
    <location>
        <begin position="176"/>
        <end position="196"/>
    </location>
</feature>
<evidence type="ECO:0000256" key="2">
    <source>
        <dbReference type="PROSITE-ProRule" id="PRU00284"/>
    </source>
</evidence>
<feature type="transmembrane region" description="Helical" evidence="1">
    <location>
        <begin position="216"/>
        <end position="236"/>
    </location>
</feature>
<evidence type="ECO:0000313" key="8">
    <source>
        <dbReference type="Proteomes" id="UP000528945"/>
    </source>
</evidence>
<feature type="domain" description="MHYT" evidence="6">
    <location>
        <begin position="12"/>
        <end position="199"/>
    </location>
</feature>
<dbReference type="GO" id="GO:0006935">
    <property type="term" value="P:chemotaxis"/>
    <property type="evidence" value="ECO:0007669"/>
    <property type="project" value="InterPro"/>
</dbReference>
<protein>
    <submittedName>
        <fullName evidence="7">Methyl-accepting chemotaxis protein</fullName>
    </submittedName>
</protein>
<evidence type="ECO:0000259" key="6">
    <source>
        <dbReference type="PROSITE" id="PS50924"/>
    </source>
</evidence>
<keyword evidence="2" id="KW-0807">Transducer</keyword>
<dbReference type="SUPFAM" id="SSF55785">
    <property type="entry name" value="PYP-like sensor domain (PAS domain)"/>
    <property type="match status" value="5"/>
</dbReference>
<dbReference type="InterPro" id="IPR035965">
    <property type="entry name" value="PAS-like_dom_sf"/>
</dbReference>
<comment type="caution">
    <text evidence="7">The sequence shown here is derived from an EMBL/GenBank/DDBJ whole genome shotgun (WGS) entry which is preliminary data.</text>
</comment>
<evidence type="ECO:0000259" key="4">
    <source>
        <dbReference type="PROSITE" id="PS50112"/>
    </source>
</evidence>
<evidence type="ECO:0000259" key="5">
    <source>
        <dbReference type="PROSITE" id="PS50113"/>
    </source>
</evidence>
<dbReference type="InterPro" id="IPR013656">
    <property type="entry name" value="PAS_4"/>
</dbReference>
<dbReference type="PRINTS" id="PR00260">
    <property type="entry name" value="CHEMTRNSDUCR"/>
</dbReference>
<dbReference type="AlphaFoldDB" id="A0AAW3TZ20"/>
<feature type="transmembrane region" description="Helical" evidence="1">
    <location>
        <begin position="78"/>
        <end position="100"/>
    </location>
</feature>
<dbReference type="PROSITE" id="PS50924">
    <property type="entry name" value="MHYT"/>
    <property type="match status" value="1"/>
</dbReference>
<dbReference type="Pfam" id="PF00015">
    <property type="entry name" value="MCPsignal"/>
    <property type="match status" value="1"/>
</dbReference>
<keyword evidence="1" id="KW-0812">Transmembrane</keyword>
<dbReference type="Gene3D" id="3.30.450.20">
    <property type="entry name" value="PAS domain"/>
    <property type="match status" value="5"/>
</dbReference>
<dbReference type="CDD" id="cd00130">
    <property type="entry name" value="PAS"/>
    <property type="match status" value="5"/>
</dbReference>